<name>A0A542DIE0_AMYCI</name>
<gene>
    <name evidence="2" type="ORF">FB471_2615</name>
</gene>
<feature type="region of interest" description="Disordered" evidence="1">
    <location>
        <begin position="1"/>
        <end position="20"/>
    </location>
</feature>
<dbReference type="AlphaFoldDB" id="A0A542DIE0"/>
<sequence>MAEIEGKALPDPNIYIPPPSIGGAQRGGLEWLAAGVVAGATGHAASGPGFKYSREQLETIAQKWEDLADRYQEDKIDARIMTQAQGPGVEYASQDNAALLRTSGETLLTTLDERVQYCRAQVKKCRAALGQYEAAEDEHEAEINKQGEY</sequence>
<comment type="caution">
    <text evidence="2">The sequence shown here is derived from an EMBL/GenBank/DDBJ whole genome shotgun (WGS) entry which is preliminary data.</text>
</comment>
<evidence type="ECO:0000313" key="2">
    <source>
        <dbReference type="EMBL" id="TQJ02867.1"/>
    </source>
</evidence>
<keyword evidence="3" id="KW-1185">Reference proteome</keyword>
<dbReference type="EMBL" id="VFML01000001">
    <property type="protein sequence ID" value="TQJ02867.1"/>
    <property type="molecule type" value="Genomic_DNA"/>
</dbReference>
<dbReference type="Proteomes" id="UP000320876">
    <property type="component" value="Unassembled WGS sequence"/>
</dbReference>
<dbReference type="RefSeq" id="WP_141998183.1">
    <property type="nucleotide sequence ID" value="NZ_VFML01000001.1"/>
</dbReference>
<organism evidence="2 3">
    <name type="scientific">Amycolatopsis cihanbeyliensis</name>
    <dbReference type="NCBI Taxonomy" id="1128664"/>
    <lineage>
        <taxon>Bacteria</taxon>
        <taxon>Bacillati</taxon>
        <taxon>Actinomycetota</taxon>
        <taxon>Actinomycetes</taxon>
        <taxon>Pseudonocardiales</taxon>
        <taxon>Pseudonocardiaceae</taxon>
        <taxon>Amycolatopsis</taxon>
    </lineage>
</organism>
<reference evidence="2 3" key="1">
    <citation type="submission" date="2019-06" db="EMBL/GenBank/DDBJ databases">
        <title>Sequencing the genomes of 1000 actinobacteria strains.</title>
        <authorList>
            <person name="Klenk H.-P."/>
        </authorList>
    </citation>
    <scope>NUCLEOTIDE SEQUENCE [LARGE SCALE GENOMIC DNA]</scope>
    <source>
        <strain evidence="2 3">DSM 45679</strain>
    </source>
</reference>
<evidence type="ECO:0000256" key="1">
    <source>
        <dbReference type="SAM" id="MobiDB-lite"/>
    </source>
</evidence>
<proteinExistence type="predicted"/>
<evidence type="ECO:0008006" key="4">
    <source>
        <dbReference type="Google" id="ProtNLM"/>
    </source>
</evidence>
<dbReference type="OrthoDB" id="3624387at2"/>
<accession>A0A542DIE0</accession>
<protein>
    <recommendedName>
        <fullName evidence="4">PE family protein</fullName>
    </recommendedName>
</protein>
<evidence type="ECO:0000313" key="3">
    <source>
        <dbReference type="Proteomes" id="UP000320876"/>
    </source>
</evidence>